<dbReference type="RefSeq" id="WP_167275377.1">
    <property type="nucleotide sequence ID" value="NZ_JAASQJ010000005.1"/>
</dbReference>
<accession>A0ABX0UR93</accession>
<feature type="signal peptide" evidence="1">
    <location>
        <begin position="1"/>
        <end position="19"/>
    </location>
</feature>
<name>A0ABX0UR93_9BACT</name>
<organism evidence="3 4">
    <name type="scientific">Dyadobacter arcticus</name>
    <dbReference type="NCBI Taxonomy" id="1078754"/>
    <lineage>
        <taxon>Bacteria</taxon>
        <taxon>Pseudomonadati</taxon>
        <taxon>Bacteroidota</taxon>
        <taxon>Cytophagia</taxon>
        <taxon>Cytophagales</taxon>
        <taxon>Spirosomataceae</taxon>
        <taxon>Dyadobacter</taxon>
    </lineage>
</organism>
<keyword evidence="4" id="KW-1185">Reference proteome</keyword>
<evidence type="ECO:0000259" key="2">
    <source>
        <dbReference type="Pfam" id="PF14534"/>
    </source>
</evidence>
<evidence type="ECO:0000313" key="4">
    <source>
        <dbReference type="Proteomes" id="UP001179181"/>
    </source>
</evidence>
<feature type="domain" description="DUF4440" evidence="2">
    <location>
        <begin position="46"/>
        <end position="127"/>
    </location>
</feature>
<evidence type="ECO:0000313" key="3">
    <source>
        <dbReference type="EMBL" id="NIJ55486.1"/>
    </source>
</evidence>
<dbReference type="EMBL" id="JAASQJ010000005">
    <property type="protein sequence ID" value="NIJ55486.1"/>
    <property type="molecule type" value="Genomic_DNA"/>
</dbReference>
<proteinExistence type="predicted"/>
<dbReference type="Proteomes" id="UP001179181">
    <property type="component" value="Unassembled WGS sequence"/>
</dbReference>
<dbReference type="Gene3D" id="3.10.450.50">
    <property type="match status" value="1"/>
</dbReference>
<evidence type="ECO:0000256" key="1">
    <source>
        <dbReference type="SAM" id="SignalP"/>
    </source>
</evidence>
<dbReference type="Pfam" id="PF14534">
    <property type="entry name" value="DUF4440"/>
    <property type="match status" value="1"/>
</dbReference>
<dbReference type="InterPro" id="IPR027843">
    <property type="entry name" value="DUF4440"/>
</dbReference>
<dbReference type="InterPro" id="IPR032710">
    <property type="entry name" value="NTF2-like_dom_sf"/>
</dbReference>
<reference evidence="3 4" key="1">
    <citation type="submission" date="2020-03" db="EMBL/GenBank/DDBJ databases">
        <title>Genomic Encyclopedia of Type Strains, Phase IV (KMG-IV): sequencing the most valuable type-strain genomes for metagenomic binning, comparative biology and taxonomic classification.</title>
        <authorList>
            <person name="Goeker M."/>
        </authorList>
    </citation>
    <scope>NUCLEOTIDE SEQUENCE [LARGE SCALE GENOMIC DNA]</scope>
    <source>
        <strain evidence="3 4">DSM 102865</strain>
    </source>
</reference>
<keyword evidence="1" id="KW-0732">Signal</keyword>
<sequence>MKTQTITLALLLMKTVSFAQTNLLDEFPAMMKARNADPINWLHTHTTPDMTFIAGHDGSLQNKDWMMGLLKSQKSHQTEITNLKVHQAGDLAVATGISTITIVALDGGKTSTYKDAFTYTLRWMKEGLDSVPKWMMTNIHHTKIEYK</sequence>
<dbReference type="SUPFAM" id="SSF54427">
    <property type="entry name" value="NTF2-like"/>
    <property type="match status" value="1"/>
</dbReference>
<comment type="caution">
    <text evidence="3">The sequence shown here is derived from an EMBL/GenBank/DDBJ whole genome shotgun (WGS) entry which is preliminary data.</text>
</comment>
<feature type="chain" id="PRO_5047150587" evidence="1">
    <location>
        <begin position="20"/>
        <end position="147"/>
    </location>
</feature>
<gene>
    <name evidence="3" type="ORF">FHS68_004675</name>
</gene>
<protein>
    <submittedName>
        <fullName evidence="3">Ketosteroid isomerase-like protein</fullName>
    </submittedName>
</protein>